<dbReference type="AlphaFoldDB" id="A0A7W6BYZ3"/>
<evidence type="ECO:0000256" key="1">
    <source>
        <dbReference type="SAM" id="MobiDB-lite"/>
    </source>
</evidence>
<dbReference type="InterPro" id="IPR011051">
    <property type="entry name" value="RmlC_Cupin_sf"/>
</dbReference>
<reference evidence="3 4" key="1">
    <citation type="submission" date="2020-08" db="EMBL/GenBank/DDBJ databases">
        <title>Genomic Encyclopedia of Type Strains, Phase IV (KMG-IV): sequencing the most valuable type-strain genomes for metagenomic binning, comparative biology and taxonomic classification.</title>
        <authorList>
            <person name="Goeker M."/>
        </authorList>
    </citation>
    <scope>NUCLEOTIDE SEQUENCE [LARGE SCALE GENOMIC DNA]</scope>
    <source>
        <strain evidence="3 4">DSM 27568</strain>
    </source>
</reference>
<dbReference type="InterPro" id="IPR013096">
    <property type="entry name" value="Cupin_2"/>
</dbReference>
<dbReference type="SUPFAM" id="SSF51182">
    <property type="entry name" value="RmlC-like cupins"/>
    <property type="match status" value="1"/>
</dbReference>
<feature type="region of interest" description="Disordered" evidence="1">
    <location>
        <begin position="1"/>
        <end position="36"/>
    </location>
</feature>
<gene>
    <name evidence="3" type="ORF">GGR39_002150</name>
</gene>
<dbReference type="Gene3D" id="2.60.120.10">
    <property type="entry name" value="Jelly Rolls"/>
    <property type="match status" value="1"/>
</dbReference>
<dbReference type="PANTHER" id="PTHR36156:SF2">
    <property type="entry name" value="CUPIN TYPE-2 DOMAIN-CONTAINING PROTEIN"/>
    <property type="match status" value="1"/>
</dbReference>
<dbReference type="InterPro" id="IPR014710">
    <property type="entry name" value="RmlC-like_jellyroll"/>
</dbReference>
<name>A0A7W6BYZ3_9SPHN</name>
<organism evidence="3 4">
    <name type="scientific">Novosphingobium fluoreni</name>
    <dbReference type="NCBI Taxonomy" id="1391222"/>
    <lineage>
        <taxon>Bacteria</taxon>
        <taxon>Pseudomonadati</taxon>
        <taxon>Pseudomonadota</taxon>
        <taxon>Alphaproteobacteria</taxon>
        <taxon>Sphingomonadales</taxon>
        <taxon>Sphingomonadaceae</taxon>
        <taxon>Novosphingobium</taxon>
    </lineage>
</organism>
<feature type="domain" description="Cupin type-2" evidence="2">
    <location>
        <begin position="61"/>
        <end position="119"/>
    </location>
</feature>
<protein>
    <recommendedName>
        <fullName evidence="2">Cupin type-2 domain-containing protein</fullName>
    </recommendedName>
</protein>
<dbReference type="Pfam" id="PF07883">
    <property type="entry name" value="Cupin_2"/>
    <property type="match status" value="1"/>
</dbReference>
<sequence length="126" mass="13285">MPAIAGTLVWLTDQTPASNEGNEDAADRPFPESPAPANGTAFYVFEYPPKSSQPAEGEGAFAGMHTTNTVDYIILLSGQITCILEDGEATLNPGDVLVDRGVAHAWENRGTEPAIMASIVIDAKPL</sequence>
<dbReference type="CDD" id="cd02231">
    <property type="entry name" value="cupin_BLL6423-like"/>
    <property type="match status" value="1"/>
</dbReference>
<evidence type="ECO:0000259" key="2">
    <source>
        <dbReference type="Pfam" id="PF07883"/>
    </source>
</evidence>
<dbReference type="PANTHER" id="PTHR36156">
    <property type="entry name" value="SLR2101 PROTEIN"/>
    <property type="match status" value="1"/>
</dbReference>
<accession>A0A7W6BYZ3</accession>
<dbReference type="InterPro" id="IPR047142">
    <property type="entry name" value="OryJ/VirC-like"/>
</dbReference>
<dbReference type="Proteomes" id="UP000561459">
    <property type="component" value="Unassembled WGS sequence"/>
</dbReference>
<comment type="caution">
    <text evidence="3">The sequence shown here is derived from an EMBL/GenBank/DDBJ whole genome shotgun (WGS) entry which is preliminary data.</text>
</comment>
<evidence type="ECO:0000313" key="4">
    <source>
        <dbReference type="Proteomes" id="UP000561459"/>
    </source>
</evidence>
<dbReference type="RefSeq" id="WP_183617086.1">
    <property type="nucleotide sequence ID" value="NZ_JACIDY010000004.1"/>
</dbReference>
<keyword evidence="4" id="KW-1185">Reference proteome</keyword>
<evidence type="ECO:0000313" key="3">
    <source>
        <dbReference type="EMBL" id="MBB3940493.1"/>
    </source>
</evidence>
<dbReference type="EMBL" id="JACIDY010000004">
    <property type="protein sequence ID" value="MBB3940493.1"/>
    <property type="molecule type" value="Genomic_DNA"/>
</dbReference>
<proteinExistence type="predicted"/>